<feature type="compositionally biased region" description="Acidic residues" evidence="1">
    <location>
        <begin position="41"/>
        <end position="62"/>
    </location>
</feature>
<gene>
    <name evidence="2" type="primary">Dgri\GH20871</name>
    <name evidence="2" type="ORF">Dgri_GH20871</name>
</gene>
<dbReference type="Proteomes" id="UP000001070">
    <property type="component" value="Unassembled WGS sequence"/>
</dbReference>
<evidence type="ECO:0000313" key="2">
    <source>
        <dbReference type="EMBL" id="EDW00703.1"/>
    </source>
</evidence>
<organism evidence="3">
    <name type="scientific">Drosophila grimshawi</name>
    <name type="common">Hawaiian fruit fly</name>
    <name type="synonym">Idiomyia grimshawi</name>
    <dbReference type="NCBI Taxonomy" id="7222"/>
    <lineage>
        <taxon>Eukaryota</taxon>
        <taxon>Metazoa</taxon>
        <taxon>Ecdysozoa</taxon>
        <taxon>Arthropoda</taxon>
        <taxon>Hexapoda</taxon>
        <taxon>Insecta</taxon>
        <taxon>Pterygota</taxon>
        <taxon>Neoptera</taxon>
        <taxon>Endopterygota</taxon>
        <taxon>Diptera</taxon>
        <taxon>Brachycera</taxon>
        <taxon>Muscomorpha</taxon>
        <taxon>Ephydroidea</taxon>
        <taxon>Drosophilidae</taxon>
        <taxon>Drosophila</taxon>
        <taxon>Hawaiian Drosophila</taxon>
    </lineage>
</organism>
<evidence type="ECO:0000313" key="3">
    <source>
        <dbReference type="Proteomes" id="UP000001070"/>
    </source>
</evidence>
<feature type="region of interest" description="Disordered" evidence="1">
    <location>
        <begin position="1"/>
        <end position="68"/>
    </location>
</feature>
<keyword evidence="3" id="KW-1185">Reference proteome</keyword>
<dbReference type="HOGENOM" id="CLU_1410176_0_0_1"/>
<proteinExistence type="predicted"/>
<protein>
    <submittedName>
        <fullName evidence="2">GH20871</fullName>
    </submittedName>
</protein>
<evidence type="ECO:0000256" key="1">
    <source>
        <dbReference type="SAM" id="MobiDB-lite"/>
    </source>
</evidence>
<accession>B4J577</accession>
<dbReference type="PhylomeDB" id="B4J577"/>
<sequence>MRTEIKKIDSNIADAPKPRTSGGKPSSMEVYKALLQSDYAHDDDESEEEDEEEEDDEDDADFVEVKTEAQPQPSINVFSCSFPTEEQVEHNKAVAIAAMKRERAYTSQEQLHSDELMRLLARVYDFERGCLLDKTREPTVKPKQYDVPVVPPKMETVKVIEPKKQVQMQMPQQSRHHHHHHPYAHAQRSYMQH</sequence>
<name>B4J577_DROGR</name>
<dbReference type="InParanoid" id="B4J577"/>
<reference evidence="2 3" key="1">
    <citation type="journal article" date="2007" name="Nature">
        <title>Evolution of genes and genomes on the Drosophila phylogeny.</title>
        <authorList>
            <consortium name="Drosophila 12 Genomes Consortium"/>
            <person name="Clark A.G."/>
            <person name="Eisen M.B."/>
            <person name="Smith D.R."/>
            <person name="Bergman C.M."/>
            <person name="Oliver B."/>
            <person name="Markow T.A."/>
            <person name="Kaufman T.C."/>
            <person name="Kellis M."/>
            <person name="Gelbart W."/>
            <person name="Iyer V.N."/>
            <person name="Pollard D.A."/>
            <person name="Sackton T.B."/>
            <person name="Larracuente A.M."/>
            <person name="Singh N.D."/>
            <person name="Abad J.P."/>
            <person name="Abt D.N."/>
            <person name="Adryan B."/>
            <person name="Aguade M."/>
            <person name="Akashi H."/>
            <person name="Anderson W.W."/>
            <person name="Aquadro C.F."/>
            <person name="Ardell D.H."/>
            <person name="Arguello R."/>
            <person name="Artieri C.G."/>
            <person name="Barbash D.A."/>
            <person name="Barker D."/>
            <person name="Barsanti P."/>
            <person name="Batterham P."/>
            <person name="Batzoglou S."/>
            <person name="Begun D."/>
            <person name="Bhutkar A."/>
            <person name="Blanco E."/>
            <person name="Bosak S.A."/>
            <person name="Bradley R.K."/>
            <person name="Brand A.D."/>
            <person name="Brent M.R."/>
            <person name="Brooks A.N."/>
            <person name="Brown R.H."/>
            <person name="Butlin R.K."/>
            <person name="Caggese C."/>
            <person name="Calvi B.R."/>
            <person name="Bernardo de Carvalho A."/>
            <person name="Caspi A."/>
            <person name="Castrezana S."/>
            <person name="Celniker S.E."/>
            <person name="Chang J.L."/>
            <person name="Chapple C."/>
            <person name="Chatterji S."/>
            <person name="Chinwalla A."/>
            <person name="Civetta A."/>
            <person name="Clifton S.W."/>
            <person name="Comeron J.M."/>
            <person name="Costello J.C."/>
            <person name="Coyne J.A."/>
            <person name="Daub J."/>
            <person name="David R.G."/>
            <person name="Delcher A.L."/>
            <person name="Delehaunty K."/>
            <person name="Do C.B."/>
            <person name="Ebling H."/>
            <person name="Edwards K."/>
            <person name="Eickbush T."/>
            <person name="Evans J.D."/>
            <person name="Filipski A."/>
            <person name="Findeiss S."/>
            <person name="Freyhult E."/>
            <person name="Fulton L."/>
            <person name="Fulton R."/>
            <person name="Garcia A.C."/>
            <person name="Gardiner A."/>
            <person name="Garfield D.A."/>
            <person name="Garvin B.E."/>
            <person name="Gibson G."/>
            <person name="Gilbert D."/>
            <person name="Gnerre S."/>
            <person name="Godfrey J."/>
            <person name="Good R."/>
            <person name="Gotea V."/>
            <person name="Gravely B."/>
            <person name="Greenberg A.J."/>
            <person name="Griffiths-Jones S."/>
            <person name="Gross S."/>
            <person name="Guigo R."/>
            <person name="Gustafson E.A."/>
            <person name="Haerty W."/>
            <person name="Hahn M.W."/>
            <person name="Halligan D.L."/>
            <person name="Halpern A.L."/>
            <person name="Halter G.M."/>
            <person name="Han M.V."/>
            <person name="Heger A."/>
            <person name="Hillier L."/>
            <person name="Hinrichs A.S."/>
            <person name="Holmes I."/>
            <person name="Hoskins R.A."/>
            <person name="Hubisz M.J."/>
            <person name="Hultmark D."/>
            <person name="Huntley M.A."/>
            <person name="Jaffe D.B."/>
            <person name="Jagadeeshan S."/>
            <person name="Jeck W.R."/>
            <person name="Johnson J."/>
            <person name="Jones C.D."/>
            <person name="Jordan W.C."/>
            <person name="Karpen G.H."/>
            <person name="Kataoka E."/>
            <person name="Keightley P.D."/>
            <person name="Kheradpour P."/>
            <person name="Kirkness E.F."/>
            <person name="Koerich L.B."/>
            <person name="Kristiansen K."/>
            <person name="Kudrna D."/>
            <person name="Kulathinal R.J."/>
            <person name="Kumar S."/>
            <person name="Kwok R."/>
            <person name="Lander E."/>
            <person name="Langley C.H."/>
            <person name="Lapoint R."/>
            <person name="Lazzaro B.P."/>
            <person name="Lee S.J."/>
            <person name="Levesque L."/>
            <person name="Li R."/>
            <person name="Lin C.F."/>
            <person name="Lin M.F."/>
            <person name="Lindblad-Toh K."/>
            <person name="Llopart A."/>
            <person name="Long M."/>
            <person name="Low L."/>
            <person name="Lozovsky E."/>
            <person name="Lu J."/>
            <person name="Luo M."/>
            <person name="Machado C.A."/>
            <person name="Makalowski W."/>
            <person name="Marzo M."/>
            <person name="Matsuda M."/>
            <person name="Matzkin L."/>
            <person name="McAllister B."/>
            <person name="McBride C.S."/>
            <person name="McKernan B."/>
            <person name="McKernan K."/>
            <person name="Mendez-Lago M."/>
            <person name="Minx P."/>
            <person name="Mollenhauer M.U."/>
            <person name="Montooth K."/>
            <person name="Mount S.M."/>
            <person name="Mu X."/>
            <person name="Myers E."/>
            <person name="Negre B."/>
            <person name="Newfeld S."/>
            <person name="Nielsen R."/>
            <person name="Noor M.A."/>
            <person name="O'Grady P."/>
            <person name="Pachter L."/>
            <person name="Papaceit M."/>
            <person name="Parisi M.J."/>
            <person name="Parisi M."/>
            <person name="Parts L."/>
            <person name="Pedersen J.S."/>
            <person name="Pesole G."/>
            <person name="Phillippy A.M."/>
            <person name="Ponting C.P."/>
            <person name="Pop M."/>
            <person name="Porcelli D."/>
            <person name="Powell J.R."/>
            <person name="Prohaska S."/>
            <person name="Pruitt K."/>
            <person name="Puig M."/>
            <person name="Quesneville H."/>
            <person name="Ram K.R."/>
            <person name="Rand D."/>
            <person name="Rasmussen M.D."/>
            <person name="Reed L.K."/>
            <person name="Reenan R."/>
            <person name="Reily A."/>
            <person name="Remington K.A."/>
            <person name="Rieger T.T."/>
            <person name="Ritchie M.G."/>
            <person name="Robin C."/>
            <person name="Rogers Y.H."/>
            <person name="Rohde C."/>
            <person name="Rozas J."/>
            <person name="Rubenfield M.J."/>
            <person name="Ruiz A."/>
            <person name="Russo S."/>
            <person name="Salzberg S.L."/>
            <person name="Sanchez-Gracia A."/>
            <person name="Saranga D.J."/>
            <person name="Sato H."/>
            <person name="Schaeffer S.W."/>
            <person name="Schatz M.C."/>
            <person name="Schlenke T."/>
            <person name="Schwartz R."/>
            <person name="Segarra C."/>
            <person name="Singh R.S."/>
            <person name="Sirot L."/>
            <person name="Sirota M."/>
            <person name="Sisneros N.B."/>
            <person name="Smith C.D."/>
            <person name="Smith T.F."/>
            <person name="Spieth J."/>
            <person name="Stage D.E."/>
            <person name="Stark A."/>
            <person name="Stephan W."/>
            <person name="Strausberg R.L."/>
            <person name="Strempel S."/>
            <person name="Sturgill D."/>
            <person name="Sutton G."/>
            <person name="Sutton G.G."/>
            <person name="Tao W."/>
            <person name="Teichmann S."/>
            <person name="Tobari Y.N."/>
            <person name="Tomimura Y."/>
            <person name="Tsolas J.M."/>
            <person name="Valente V.L."/>
            <person name="Venter E."/>
            <person name="Venter J.C."/>
            <person name="Vicario S."/>
            <person name="Vieira F.G."/>
            <person name="Vilella A.J."/>
            <person name="Villasante A."/>
            <person name="Walenz B."/>
            <person name="Wang J."/>
            <person name="Wasserman M."/>
            <person name="Watts T."/>
            <person name="Wilson D."/>
            <person name="Wilson R.K."/>
            <person name="Wing R.A."/>
            <person name="Wolfner M.F."/>
            <person name="Wong A."/>
            <person name="Wong G.K."/>
            <person name="Wu C.I."/>
            <person name="Wu G."/>
            <person name="Yamamoto D."/>
            <person name="Yang H.P."/>
            <person name="Yang S.P."/>
            <person name="Yorke J.A."/>
            <person name="Yoshida K."/>
            <person name="Zdobnov E."/>
            <person name="Zhang P."/>
            <person name="Zhang Y."/>
            <person name="Zimin A.V."/>
            <person name="Baldwin J."/>
            <person name="Abdouelleil A."/>
            <person name="Abdulkadir J."/>
            <person name="Abebe A."/>
            <person name="Abera B."/>
            <person name="Abreu J."/>
            <person name="Acer S.C."/>
            <person name="Aftuck L."/>
            <person name="Alexander A."/>
            <person name="An P."/>
            <person name="Anderson E."/>
            <person name="Anderson S."/>
            <person name="Arachi H."/>
            <person name="Azer M."/>
            <person name="Bachantsang P."/>
            <person name="Barry A."/>
            <person name="Bayul T."/>
            <person name="Berlin A."/>
            <person name="Bessette D."/>
            <person name="Bloom T."/>
            <person name="Blye J."/>
            <person name="Boguslavskiy L."/>
            <person name="Bonnet C."/>
            <person name="Boukhgalter B."/>
            <person name="Bourzgui I."/>
            <person name="Brown A."/>
            <person name="Cahill P."/>
            <person name="Channer S."/>
            <person name="Cheshatsang Y."/>
            <person name="Chuda L."/>
            <person name="Citroen M."/>
            <person name="Collymore A."/>
            <person name="Cooke P."/>
            <person name="Costello M."/>
            <person name="D'Aco K."/>
            <person name="Daza R."/>
            <person name="De Haan G."/>
            <person name="DeGray S."/>
            <person name="DeMaso C."/>
            <person name="Dhargay N."/>
            <person name="Dooley K."/>
            <person name="Dooley E."/>
            <person name="Doricent M."/>
            <person name="Dorje P."/>
            <person name="Dorjee K."/>
            <person name="Dupes A."/>
            <person name="Elong R."/>
            <person name="Falk J."/>
            <person name="Farina A."/>
            <person name="Faro S."/>
            <person name="Ferguson D."/>
            <person name="Fisher S."/>
            <person name="Foley C.D."/>
            <person name="Franke A."/>
            <person name="Friedrich D."/>
            <person name="Gadbois L."/>
            <person name="Gearin G."/>
            <person name="Gearin C.R."/>
            <person name="Giannoukos G."/>
            <person name="Goode T."/>
            <person name="Graham J."/>
            <person name="Grandbois E."/>
            <person name="Grewal S."/>
            <person name="Gyaltsen K."/>
            <person name="Hafez N."/>
            <person name="Hagos B."/>
            <person name="Hall J."/>
            <person name="Henson C."/>
            <person name="Hollinger A."/>
            <person name="Honan T."/>
            <person name="Huard M.D."/>
            <person name="Hughes L."/>
            <person name="Hurhula B."/>
            <person name="Husby M.E."/>
            <person name="Kamat A."/>
            <person name="Kanga B."/>
            <person name="Kashin S."/>
            <person name="Khazanovich D."/>
            <person name="Kisner P."/>
            <person name="Lance K."/>
            <person name="Lara M."/>
            <person name="Lee W."/>
            <person name="Lennon N."/>
            <person name="Letendre F."/>
            <person name="LeVine R."/>
            <person name="Lipovsky A."/>
            <person name="Liu X."/>
            <person name="Liu J."/>
            <person name="Liu S."/>
            <person name="Lokyitsang T."/>
            <person name="Lokyitsang Y."/>
            <person name="Lubonja R."/>
            <person name="Lui A."/>
            <person name="MacDonald P."/>
            <person name="Magnisalis V."/>
            <person name="Maru K."/>
            <person name="Matthews C."/>
            <person name="McCusker W."/>
            <person name="McDonough S."/>
            <person name="Mehta T."/>
            <person name="Meldrim J."/>
            <person name="Meneus L."/>
            <person name="Mihai O."/>
            <person name="Mihalev A."/>
            <person name="Mihova T."/>
            <person name="Mittelman R."/>
            <person name="Mlenga V."/>
            <person name="Montmayeur A."/>
            <person name="Mulrain L."/>
            <person name="Navidi A."/>
            <person name="Naylor J."/>
            <person name="Negash T."/>
            <person name="Nguyen T."/>
            <person name="Nguyen N."/>
            <person name="Nicol R."/>
            <person name="Norbu C."/>
            <person name="Norbu N."/>
            <person name="Novod N."/>
            <person name="O'Neill B."/>
            <person name="Osman S."/>
            <person name="Markiewicz E."/>
            <person name="Oyono O.L."/>
            <person name="Patti C."/>
            <person name="Phunkhang P."/>
            <person name="Pierre F."/>
            <person name="Priest M."/>
            <person name="Raghuraman S."/>
            <person name="Rege F."/>
            <person name="Reyes R."/>
            <person name="Rise C."/>
            <person name="Rogov P."/>
            <person name="Ross K."/>
            <person name="Ryan E."/>
            <person name="Settipalli S."/>
            <person name="Shea T."/>
            <person name="Sherpa N."/>
            <person name="Shi L."/>
            <person name="Shih D."/>
            <person name="Sparrow T."/>
            <person name="Spaulding J."/>
            <person name="Stalker J."/>
            <person name="Stange-Thomann N."/>
            <person name="Stavropoulos S."/>
            <person name="Stone C."/>
            <person name="Strader C."/>
            <person name="Tesfaye S."/>
            <person name="Thomson T."/>
            <person name="Thoulutsang Y."/>
            <person name="Thoulutsang D."/>
            <person name="Topham K."/>
            <person name="Topping I."/>
            <person name="Tsamla T."/>
            <person name="Vassiliev H."/>
            <person name="Vo A."/>
            <person name="Wangchuk T."/>
            <person name="Wangdi T."/>
            <person name="Weiand M."/>
            <person name="Wilkinson J."/>
            <person name="Wilson A."/>
            <person name="Yadav S."/>
            <person name="Young G."/>
            <person name="Yu Q."/>
            <person name="Zembek L."/>
            <person name="Zhong D."/>
            <person name="Zimmer A."/>
            <person name="Zwirko Z."/>
            <person name="Jaffe D.B."/>
            <person name="Alvarez P."/>
            <person name="Brockman W."/>
            <person name="Butler J."/>
            <person name="Chin C."/>
            <person name="Gnerre S."/>
            <person name="Grabherr M."/>
            <person name="Kleber M."/>
            <person name="Mauceli E."/>
            <person name="MacCallum I."/>
        </authorList>
    </citation>
    <scope>NUCLEOTIDE SEQUENCE [LARGE SCALE GENOMIC DNA]</scope>
    <source>
        <strain evidence="3">Tucson 15287-2541.00</strain>
    </source>
</reference>
<dbReference type="EMBL" id="CH916367">
    <property type="protein sequence ID" value="EDW00703.1"/>
    <property type="molecule type" value="Genomic_DNA"/>
</dbReference>
<dbReference type="AlphaFoldDB" id="B4J577"/>
<feature type="compositionally biased region" description="Basic residues" evidence="1">
    <location>
        <begin position="174"/>
        <end position="183"/>
    </location>
</feature>
<feature type="region of interest" description="Disordered" evidence="1">
    <location>
        <begin position="168"/>
        <end position="193"/>
    </location>
</feature>
<feature type="compositionally biased region" description="Low complexity" evidence="1">
    <location>
        <begin position="184"/>
        <end position="193"/>
    </location>
</feature>